<protein>
    <recommendedName>
        <fullName evidence="2">SET domain-containing protein</fullName>
    </recommendedName>
</protein>
<evidence type="ECO:0000313" key="3">
    <source>
        <dbReference type="EMBL" id="KAG0145108.1"/>
    </source>
</evidence>
<feature type="signal peptide" evidence="1">
    <location>
        <begin position="1"/>
        <end position="24"/>
    </location>
</feature>
<feature type="domain" description="SET" evidence="2">
    <location>
        <begin position="151"/>
        <end position="300"/>
    </location>
</feature>
<dbReference type="Gene3D" id="2.170.270.10">
    <property type="entry name" value="SET domain"/>
    <property type="match status" value="1"/>
</dbReference>
<evidence type="ECO:0000259" key="2">
    <source>
        <dbReference type="PROSITE" id="PS50280"/>
    </source>
</evidence>
<dbReference type="EMBL" id="MU167282">
    <property type="protein sequence ID" value="KAG0145108.1"/>
    <property type="molecule type" value="Genomic_DNA"/>
</dbReference>
<evidence type="ECO:0000313" key="4">
    <source>
        <dbReference type="Proteomes" id="UP000886653"/>
    </source>
</evidence>
<dbReference type="AlphaFoldDB" id="A0A9P6NFN9"/>
<dbReference type="OrthoDB" id="265717at2759"/>
<dbReference type="PANTHER" id="PTHR47332:SF6">
    <property type="entry name" value="SET DOMAIN-CONTAINING PROTEIN"/>
    <property type="match status" value="1"/>
</dbReference>
<dbReference type="PANTHER" id="PTHR47332">
    <property type="entry name" value="SET DOMAIN-CONTAINING PROTEIN 5"/>
    <property type="match status" value="1"/>
</dbReference>
<reference evidence="3" key="1">
    <citation type="submission" date="2013-11" db="EMBL/GenBank/DDBJ databases">
        <title>Genome sequence of the fusiform rust pathogen reveals effectors for host alternation and coevolution with pine.</title>
        <authorList>
            <consortium name="DOE Joint Genome Institute"/>
            <person name="Smith K."/>
            <person name="Pendleton A."/>
            <person name="Kubisiak T."/>
            <person name="Anderson C."/>
            <person name="Salamov A."/>
            <person name="Aerts A."/>
            <person name="Riley R."/>
            <person name="Clum A."/>
            <person name="Lindquist E."/>
            <person name="Ence D."/>
            <person name="Campbell M."/>
            <person name="Kronenberg Z."/>
            <person name="Feau N."/>
            <person name="Dhillon B."/>
            <person name="Hamelin R."/>
            <person name="Burleigh J."/>
            <person name="Smith J."/>
            <person name="Yandell M."/>
            <person name="Nelson C."/>
            <person name="Grigoriev I."/>
            <person name="Davis J."/>
        </authorList>
    </citation>
    <scope>NUCLEOTIDE SEQUENCE</scope>
    <source>
        <strain evidence="3">G11</strain>
    </source>
</reference>
<evidence type="ECO:0000256" key="1">
    <source>
        <dbReference type="SAM" id="SignalP"/>
    </source>
</evidence>
<organism evidence="3 4">
    <name type="scientific">Cronartium quercuum f. sp. fusiforme G11</name>
    <dbReference type="NCBI Taxonomy" id="708437"/>
    <lineage>
        <taxon>Eukaryota</taxon>
        <taxon>Fungi</taxon>
        <taxon>Dikarya</taxon>
        <taxon>Basidiomycota</taxon>
        <taxon>Pucciniomycotina</taxon>
        <taxon>Pucciniomycetes</taxon>
        <taxon>Pucciniales</taxon>
        <taxon>Coleosporiaceae</taxon>
        <taxon>Cronartium</taxon>
    </lineage>
</organism>
<dbReference type="InterPro" id="IPR053185">
    <property type="entry name" value="SET_domain_protein"/>
</dbReference>
<keyword evidence="4" id="KW-1185">Reference proteome</keyword>
<feature type="chain" id="PRO_5040280763" description="SET domain-containing protein" evidence="1">
    <location>
        <begin position="25"/>
        <end position="447"/>
    </location>
</feature>
<comment type="caution">
    <text evidence="3">The sequence shown here is derived from an EMBL/GenBank/DDBJ whole genome shotgun (WGS) entry which is preliminary data.</text>
</comment>
<proteinExistence type="predicted"/>
<name>A0A9P6NFN9_9BASI</name>
<keyword evidence="1" id="KW-0732">Signal</keyword>
<dbReference type="Pfam" id="PF00856">
    <property type="entry name" value="SET"/>
    <property type="match status" value="1"/>
</dbReference>
<dbReference type="SUPFAM" id="SSF82199">
    <property type="entry name" value="SET domain"/>
    <property type="match status" value="1"/>
</dbReference>
<dbReference type="PROSITE" id="PS50280">
    <property type="entry name" value="SET"/>
    <property type="match status" value="1"/>
</dbReference>
<dbReference type="CDD" id="cd20071">
    <property type="entry name" value="SET_SMYD"/>
    <property type="match status" value="1"/>
</dbReference>
<dbReference type="SMART" id="SM00317">
    <property type="entry name" value="SET"/>
    <property type="match status" value="1"/>
</dbReference>
<dbReference type="InterPro" id="IPR046341">
    <property type="entry name" value="SET_dom_sf"/>
</dbReference>
<gene>
    <name evidence="3" type="ORF">CROQUDRAFT_46233</name>
</gene>
<accession>A0A9P6NFN9</accession>
<dbReference type="InterPro" id="IPR001214">
    <property type="entry name" value="SET_dom"/>
</dbReference>
<dbReference type="Proteomes" id="UP000886653">
    <property type="component" value="Unassembled WGS sequence"/>
</dbReference>
<sequence>MHTYFRIVFFFAGCALQQVHLCNAKADQHCLQTRCTHPTPSFGLSEPSLDSRFPICYASEFVFKPTSKNISSPQPGEHISLSRVGSFVEHQCFENMIKGQEKHCIYVDSTFSDGRGMSIFTRPSVLKKEISQLPIFNHPKSVVTQAERESVPFRVTPIPGKGNGALASRPISTGELIISDHAVTVISMEPTAYSRSDLDDICQSTVNLLSFQTQSRFKRLHAVGKTEAAWTRSAIDRNAFEVVYGSEENGLHFAVVPEPAVINHACRPNSVFFFDPVDLRLYVYAVRDIAVDEEITIAYRDMKQPKAARQVAIEHYGFQCTCSHCSMSEAETVTSDKRIHEIDGIMETLMDYSPTSKATLDLADKLILLYQEEHFDDRMAEPYTLATMTYNSFGEIEATKKYAAMAKSAGLLVSGSTWVELSAIEEMEKDPLTHWTHNARRGMPARV</sequence>